<dbReference type="EMBL" id="LATX01001338">
    <property type="protein sequence ID" value="KTB42385.1"/>
    <property type="molecule type" value="Genomic_DNA"/>
</dbReference>
<accession>A0A0W0G1D2</accession>
<reference evidence="1 2" key="1">
    <citation type="submission" date="2015-12" db="EMBL/GenBank/DDBJ databases">
        <title>Draft genome sequence of Moniliophthora roreri, the causal agent of frosty pod rot of cacao.</title>
        <authorList>
            <person name="Aime M.C."/>
            <person name="Diaz-Valderrama J.R."/>
            <person name="Kijpornyongpan T."/>
            <person name="Phillips-Mora W."/>
        </authorList>
    </citation>
    <scope>NUCLEOTIDE SEQUENCE [LARGE SCALE GENOMIC DNA]</scope>
    <source>
        <strain evidence="1 2">MCA 2952</strain>
    </source>
</reference>
<organism evidence="1 2">
    <name type="scientific">Moniliophthora roreri</name>
    <name type="common">Frosty pod rot fungus</name>
    <name type="synonym">Monilia roreri</name>
    <dbReference type="NCBI Taxonomy" id="221103"/>
    <lineage>
        <taxon>Eukaryota</taxon>
        <taxon>Fungi</taxon>
        <taxon>Dikarya</taxon>
        <taxon>Basidiomycota</taxon>
        <taxon>Agaricomycotina</taxon>
        <taxon>Agaricomycetes</taxon>
        <taxon>Agaricomycetidae</taxon>
        <taxon>Agaricales</taxon>
        <taxon>Marasmiineae</taxon>
        <taxon>Marasmiaceae</taxon>
        <taxon>Moniliophthora</taxon>
    </lineage>
</organism>
<sequence>MTECLKSVVGGTIPPDVSVDFVTAPSDNGGIPSINEHYFPHLQPLVDSDKEIQNRCKGKKGKEKKQYVIGILEASVIASLGLLLRFPSEENTKFGIVSTGSIWESALLKGVNAFLASSSPNIKFAGVETTGLSAIELHKFERVFTNSNHRSDKICLSAVNEPFVSTWTKGSEAALMVGYQNDPKPR</sequence>
<evidence type="ECO:0000313" key="2">
    <source>
        <dbReference type="Proteomes" id="UP000054988"/>
    </source>
</evidence>
<comment type="caution">
    <text evidence="1">The sequence shown here is derived from an EMBL/GenBank/DDBJ whole genome shotgun (WGS) entry which is preliminary data.</text>
</comment>
<dbReference type="Proteomes" id="UP000054988">
    <property type="component" value="Unassembled WGS sequence"/>
</dbReference>
<gene>
    <name evidence="1" type="ORF">WG66_5044</name>
</gene>
<dbReference type="InterPro" id="IPR052186">
    <property type="entry name" value="Hydantoin_racemase-like"/>
</dbReference>
<dbReference type="PANTHER" id="PTHR28047:SF5">
    <property type="entry name" value="PROTEIN DCG1"/>
    <property type="match status" value="1"/>
</dbReference>
<protein>
    <submittedName>
        <fullName evidence="1">Uncharacterized protein</fullName>
    </submittedName>
</protein>
<proteinExistence type="predicted"/>
<name>A0A0W0G1D2_MONRR</name>
<dbReference type="AlphaFoldDB" id="A0A0W0G1D2"/>
<dbReference type="PANTHER" id="PTHR28047">
    <property type="entry name" value="PROTEIN DCG1"/>
    <property type="match status" value="1"/>
</dbReference>
<evidence type="ECO:0000313" key="1">
    <source>
        <dbReference type="EMBL" id="KTB42385.1"/>
    </source>
</evidence>